<proteinExistence type="predicted"/>
<sequence>MKALTVITLDSTELQAIAAADAKALINAYLKGSDLTADDILMDLATQLTINPKLRECSSQSFFACVIFAAKRKMTFGPDGVYLVPRKGVAIPQLAARAKKEKMKEVGVITRVVVRVYEGEPFKVVRKLGRIVDIEHEADYSGERIRKGLVCAYGVAHFEDPNLNVFIVMPISDILRRMEITASRDTNGNIIGPWKDHYASMVNKTVWHALGDEVVGDFTSGLGYAETTDDQDIIDGHFEEVPEDQPTSNSTDIMNKLEAPKAEKSTKDGSNDSGDIPPLPDELSEATGVLASACKALTAAHNNLPDNPDGWFKSPLG</sequence>
<accession>A0A0F9NJD8</accession>
<protein>
    <submittedName>
        <fullName evidence="2">Uncharacterized protein</fullName>
    </submittedName>
</protein>
<name>A0A0F9NJD8_9ZZZZ</name>
<dbReference type="Pfam" id="PF03837">
    <property type="entry name" value="RecT"/>
    <property type="match status" value="1"/>
</dbReference>
<dbReference type="GO" id="GO:0006259">
    <property type="term" value="P:DNA metabolic process"/>
    <property type="evidence" value="ECO:0007669"/>
    <property type="project" value="InterPro"/>
</dbReference>
<reference evidence="2" key="1">
    <citation type="journal article" date="2015" name="Nature">
        <title>Complex archaea that bridge the gap between prokaryotes and eukaryotes.</title>
        <authorList>
            <person name="Spang A."/>
            <person name="Saw J.H."/>
            <person name="Jorgensen S.L."/>
            <person name="Zaremba-Niedzwiedzka K."/>
            <person name="Martijn J."/>
            <person name="Lind A.E."/>
            <person name="van Eijk R."/>
            <person name="Schleper C."/>
            <person name="Guy L."/>
            <person name="Ettema T.J."/>
        </authorList>
    </citation>
    <scope>NUCLEOTIDE SEQUENCE</scope>
</reference>
<evidence type="ECO:0000313" key="2">
    <source>
        <dbReference type="EMBL" id="KKN17979.1"/>
    </source>
</evidence>
<feature type="compositionally biased region" description="Basic and acidic residues" evidence="1">
    <location>
        <begin position="260"/>
        <end position="270"/>
    </location>
</feature>
<dbReference type="AlphaFoldDB" id="A0A0F9NJD8"/>
<gene>
    <name evidence="2" type="ORF">LCGC14_0960380</name>
</gene>
<feature type="region of interest" description="Disordered" evidence="1">
    <location>
        <begin position="260"/>
        <end position="284"/>
    </location>
</feature>
<evidence type="ECO:0000256" key="1">
    <source>
        <dbReference type="SAM" id="MobiDB-lite"/>
    </source>
</evidence>
<comment type="caution">
    <text evidence="2">The sequence shown here is derived from an EMBL/GenBank/DDBJ whole genome shotgun (WGS) entry which is preliminary data.</text>
</comment>
<organism evidence="2">
    <name type="scientific">marine sediment metagenome</name>
    <dbReference type="NCBI Taxonomy" id="412755"/>
    <lineage>
        <taxon>unclassified sequences</taxon>
        <taxon>metagenomes</taxon>
        <taxon>ecological metagenomes</taxon>
    </lineage>
</organism>
<dbReference type="EMBL" id="LAZR01003471">
    <property type="protein sequence ID" value="KKN17979.1"/>
    <property type="molecule type" value="Genomic_DNA"/>
</dbReference>
<dbReference type="InterPro" id="IPR018330">
    <property type="entry name" value="RecT_fam"/>
</dbReference>
<dbReference type="GO" id="GO:0003677">
    <property type="term" value="F:DNA binding"/>
    <property type="evidence" value="ECO:0007669"/>
    <property type="project" value="InterPro"/>
</dbReference>